<gene>
    <name evidence="14" type="ORF">F8O04_00135</name>
</gene>
<dbReference type="PANTHER" id="PTHR43297">
    <property type="entry name" value="OLIGOPEPTIDE TRANSPORT ATP-BINDING PROTEIN APPD"/>
    <property type="match status" value="1"/>
</dbReference>
<sequence length="621" mass="65212">MFASLRRKPLGVAALAYLACLVVVAMSAPVLATHNPVGADLTAVLQGPSSEHLLGTDALGQDVLSRLLFGARDSLIGVAQALIAWLLVGLPLGIAAGYLGGTADRVIMRFVDIVLAVPSIIVTLAALAIFSNSMPAAMITFGALGAASLARVARSAVLAVREELYIDAARVTGLPTVLIMVRHVLPRTVGIVIIQASLFCAIALGVQTGLAFLGFGPPPPAPTWGGMVAEATTMLQRHPWLLVPSGAAIAVTTMAFGLLGDALRDANAEKHVAAPTPARRRARVAAPVEAPAPTDDELLSVRDLTVAFTSEGVQTTVLDRVGFDVRPGETVGLVGESGSGKSLTSLAVLGLLPSGAEITGGSIRYRGTELPSLGPEEYRRMRGSEIAMISQEPMVALDPSFRIGTQVAEVVRTHDRCSRREGRERAVHLLDQVGLTDPEGVARKFPHEVSGGMAQRVAIAQALAGRPKLLIADEPTTALDVTVQAGILDLLVRLQRAHGMSVLFITHDWGVVADVCERAVVMYAGQVVEQASVIDLFERPQHPYTRALLRSSPHHVAKGEPLPAIGGTVPSPSAWPEGCHFAPRCPLATAACTHGPIAEVTLPGGRTSRCIHVDQLREQPA</sequence>
<feature type="domain" description="ABC transporter" evidence="12">
    <location>
        <begin position="301"/>
        <end position="549"/>
    </location>
</feature>
<dbReference type="Pfam" id="PF00528">
    <property type="entry name" value="BPD_transp_1"/>
    <property type="match status" value="1"/>
</dbReference>
<dbReference type="InterPro" id="IPR027417">
    <property type="entry name" value="P-loop_NTPase"/>
</dbReference>
<dbReference type="InterPro" id="IPR025966">
    <property type="entry name" value="OppC_N"/>
</dbReference>
<dbReference type="InterPro" id="IPR000515">
    <property type="entry name" value="MetI-like"/>
</dbReference>
<dbReference type="InterPro" id="IPR050388">
    <property type="entry name" value="ABC_Ni/Peptide_Import"/>
</dbReference>
<feature type="transmembrane region" description="Helical" evidence="11">
    <location>
        <begin position="189"/>
        <end position="215"/>
    </location>
</feature>
<evidence type="ECO:0000256" key="6">
    <source>
        <dbReference type="ARBA" id="ARBA00022692"/>
    </source>
</evidence>
<dbReference type="InterPro" id="IPR017871">
    <property type="entry name" value="ABC_transporter-like_CS"/>
</dbReference>
<dbReference type="InterPro" id="IPR003439">
    <property type="entry name" value="ABC_transporter-like_ATP-bd"/>
</dbReference>
<dbReference type="GO" id="GO:0005524">
    <property type="term" value="F:ATP binding"/>
    <property type="evidence" value="ECO:0007669"/>
    <property type="project" value="UniProtKB-KW"/>
</dbReference>
<proteinExistence type="inferred from homology"/>
<dbReference type="CDD" id="cd06261">
    <property type="entry name" value="TM_PBP2"/>
    <property type="match status" value="1"/>
</dbReference>
<keyword evidence="7" id="KW-0547">Nucleotide-binding</keyword>
<keyword evidence="15" id="KW-1185">Reference proteome</keyword>
<evidence type="ECO:0000256" key="4">
    <source>
        <dbReference type="ARBA" id="ARBA00022448"/>
    </source>
</evidence>
<dbReference type="Proteomes" id="UP000431744">
    <property type="component" value="Unassembled WGS sequence"/>
</dbReference>
<feature type="domain" description="ABC transmembrane type-1" evidence="13">
    <location>
        <begin position="71"/>
        <end position="260"/>
    </location>
</feature>
<comment type="similarity">
    <text evidence="11">Belongs to the binding-protein-dependent transport system permease family.</text>
</comment>
<dbReference type="SUPFAM" id="SSF161098">
    <property type="entry name" value="MetI-like"/>
    <property type="match status" value="1"/>
</dbReference>
<dbReference type="Pfam" id="PF12911">
    <property type="entry name" value="OppC_N"/>
    <property type="match status" value="1"/>
</dbReference>
<evidence type="ECO:0000259" key="12">
    <source>
        <dbReference type="PROSITE" id="PS50893"/>
    </source>
</evidence>
<dbReference type="PANTHER" id="PTHR43297:SF2">
    <property type="entry name" value="DIPEPTIDE TRANSPORT ATP-BINDING PROTEIN DPPD"/>
    <property type="match status" value="1"/>
</dbReference>
<dbReference type="InterPro" id="IPR013563">
    <property type="entry name" value="Oligopep_ABC_C"/>
</dbReference>
<dbReference type="Pfam" id="PF08352">
    <property type="entry name" value="oligo_HPY"/>
    <property type="match status" value="1"/>
</dbReference>
<feature type="transmembrane region" description="Helical" evidence="11">
    <location>
        <begin position="110"/>
        <end position="130"/>
    </location>
</feature>
<keyword evidence="9 11" id="KW-1133">Transmembrane helix</keyword>
<evidence type="ECO:0000256" key="10">
    <source>
        <dbReference type="ARBA" id="ARBA00023136"/>
    </source>
</evidence>
<dbReference type="Gene3D" id="1.10.3720.10">
    <property type="entry name" value="MetI-like"/>
    <property type="match status" value="1"/>
</dbReference>
<dbReference type="PROSITE" id="PS50928">
    <property type="entry name" value="ABC_TM1"/>
    <property type="match status" value="1"/>
</dbReference>
<keyword evidence="4 11" id="KW-0813">Transport</keyword>
<name>A0A6H9WUR0_9MICO</name>
<dbReference type="CDD" id="cd03257">
    <property type="entry name" value="ABC_NikE_OppD_transporters"/>
    <property type="match status" value="1"/>
</dbReference>
<protein>
    <submittedName>
        <fullName evidence="14">Dipeptide/oligopeptide/nickel ABC transporter permease/ATP-binding protein</fullName>
    </submittedName>
</protein>
<reference evidence="14 15" key="1">
    <citation type="submission" date="2019-09" db="EMBL/GenBank/DDBJ databases">
        <title>Phylogeny of genus Pseudoclavibacter and closely related genus.</title>
        <authorList>
            <person name="Li Y."/>
        </authorList>
    </citation>
    <scope>NUCLEOTIDE SEQUENCE [LARGE SCALE GENOMIC DNA]</scope>
    <source>
        <strain evidence="14 15">EGI 60007</strain>
    </source>
</reference>
<keyword evidence="5" id="KW-1003">Cell membrane</keyword>
<dbReference type="InterPro" id="IPR035906">
    <property type="entry name" value="MetI-like_sf"/>
</dbReference>
<evidence type="ECO:0000256" key="1">
    <source>
        <dbReference type="ARBA" id="ARBA00004141"/>
    </source>
</evidence>
<feature type="transmembrane region" description="Helical" evidence="11">
    <location>
        <begin position="75"/>
        <end position="98"/>
    </location>
</feature>
<evidence type="ECO:0000313" key="14">
    <source>
        <dbReference type="EMBL" id="KAB1650425.1"/>
    </source>
</evidence>
<evidence type="ECO:0000256" key="8">
    <source>
        <dbReference type="ARBA" id="ARBA00022840"/>
    </source>
</evidence>
<comment type="similarity">
    <text evidence="3">Belongs to the ABC transporter superfamily.</text>
</comment>
<keyword evidence="6 11" id="KW-0812">Transmembrane</keyword>
<evidence type="ECO:0000256" key="9">
    <source>
        <dbReference type="ARBA" id="ARBA00022989"/>
    </source>
</evidence>
<accession>A0A6H9WUR0</accession>
<dbReference type="GO" id="GO:0005886">
    <property type="term" value="C:plasma membrane"/>
    <property type="evidence" value="ECO:0007669"/>
    <property type="project" value="UniProtKB-SubCell"/>
</dbReference>
<dbReference type="PROSITE" id="PS50893">
    <property type="entry name" value="ABC_TRANSPORTER_2"/>
    <property type="match status" value="1"/>
</dbReference>
<dbReference type="GO" id="GO:0055085">
    <property type="term" value="P:transmembrane transport"/>
    <property type="evidence" value="ECO:0007669"/>
    <property type="project" value="InterPro"/>
</dbReference>
<feature type="transmembrane region" description="Helical" evidence="11">
    <location>
        <begin position="136"/>
        <end position="153"/>
    </location>
</feature>
<dbReference type="GO" id="GO:0015833">
    <property type="term" value="P:peptide transport"/>
    <property type="evidence" value="ECO:0007669"/>
    <property type="project" value="InterPro"/>
</dbReference>
<dbReference type="EMBL" id="WBJY01000001">
    <property type="protein sequence ID" value="KAB1650425.1"/>
    <property type="molecule type" value="Genomic_DNA"/>
</dbReference>
<dbReference type="FunFam" id="3.40.50.300:FF:000016">
    <property type="entry name" value="Oligopeptide ABC transporter ATP-binding component"/>
    <property type="match status" value="1"/>
</dbReference>
<evidence type="ECO:0000256" key="11">
    <source>
        <dbReference type="RuleBase" id="RU363032"/>
    </source>
</evidence>
<dbReference type="NCBIfam" id="TIGR01727">
    <property type="entry name" value="oligo_HPY"/>
    <property type="match status" value="1"/>
</dbReference>
<comment type="caution">
    <text evidence="14">The sequence shown here is derived from an EMBL/GenBank/DDBJ whole genome shotgun (WGS) entry which is preliminary data.</text>
</comment>
<evidence type="ECO:0000256" key="2">
    <source>
        <dbReference type="ARBA" id="ARBA00004202"/>
    </source>
</evidence>
<evidence type="ECO:0000256" key="3">
    <source>
        <dbReference type="ARBA" id="ARBA00005417"/>
    </source>
</evidence>
<dbReference type="PROSITE" id="PS00211">
    <property type="entry name" value="ABC_TRANSPORTER_1"/>
    <property type="match status" value="1"/>
</dbReference>
<dbReference type="InterPro" id="IPR003593">
    <property type="entry name" value="AAA+_ATPase"/>
</dbReference>
<dbReference type="AlphaFoldDB" id="A0A6H9WUR0"/>
<dbReference type="OrthoDB" id="3677453at2"/>
<keyword evidence="8 14" id="KW-0067">ATP-binding</keyword>
<keyword evidence="10 11" id="KW-0472">Membrane</keyword>
<dbReference type="SUPFAM" id="SSF52540">
    <property type="entry name" value="P-loop containing nucleoside triphosphate hydrolases"/>
    <property type="match status" value="1"/>
</dbReference>
<evidence type="ECO:0000313" key="15">
    <source>
        <dbReference type="Proteomes" id="UP000431744"/>
    </source>
</evidence>
<organism evidence="14 15">
    <name type="scientific">Pseudoclavibacter endophyticus</name>
    <dbReference type="NCBI Taxonomy" id="1778590"/>
    <lineage>
        <taxon>Bacteria</taxon>
        <taxon>Bacillati</taxon>
        <taxon>Actinomycetota</taxon>
        <taxon>Actinomycetes</taxon>
        <taxon>Micrococcales</taxon>
        <taxon>Microbacteriaceae</taxon>
        <taxon>Pseudoclavibacter</taxon>
    </lineage>
</organism>
<dbReference type="SMART" id="SM00382">
    <property type="entry name" value="AAA"/>
    <property type="match status" value="1"/>
</dbReference>
<evidence type="ECO:0000259" key="13">
    <source>
        <dbReference type="PROSITE" id="PS50928"/>
    </source>
</evidence>
<comment type="subcellular location">
    <subcellularLocation>
        <location evidence="11">Cell membrane</location>
        <topology evidence="11">Multi-pass membrane protein</topology>
    </subcellularLocation>
    <subcellularLocation>
        <location evidence="2">Cell membrane</location>
        <topology evidence="2">Peripheral membrane protein</topology>
    </subcellularLocation>
    <subcellularLocation>
        <location evidence="1">Membrane</location>
        <topology evidence="1">Multi-pass membrane protein</topology>
    </subcellularLocation>
</comment>
<evidence type="ECO:0000256" key="5">
    <source>
        <dbReference type="ARBA" id="ARBA00022475"/>
    </source>
</evidence>
<dbReference type="Pfam" id="PF00005">
    <property type="entry name" value="ABC_tran"/>
    <property type="match status" value="1"/>
</dbReference>
<dbReference type="GO" id="GO:0016887">
    <property type="term" value="F:ATP hydrolysis activity"/>
    <property type="evidence" value="ECO:0007669"/>
    <property type="project" value="InterPro"/>
</dbReference>
<dbReference type="Gene3D" id="3.40.50.300">
    <property type="entry name" value="P-loop containing nucleotide triphosphate hydrolases"/>
    <property type="match status" value="1"/>
</dbReference>
<evidence type="ECO:0000256" key="7">
    <source>
        <dbReference type="ARBA" id="ARBA00022741"/>
    </source>
</evidence>